<feature type="chain" id="PRO_5044807062" evidence="1">
    <location>
        <begin position="19"/>
        <end position="204"/>
    </location>
</feature>
<gene>
    <name evidence="2" type="ORF">ACHAWO_008912</name>
</gene>
<evidence type="ECO:0000313" key="2">
    <source>
        <dbReference type="EMBL" id="KAL3774981.1"/>
    </source>
</evidence>
<sequence>MSPKSLVLLSALSLSVDAFAPPSIQLHHHSSQCQTTILPNRKLRASSALGMSDFDFPSAMPEKPVQTPEEKLRDSATSFIADITARLGEGVSPPPELEELKKIRDDEGSTVNDLSLKIYELMIEQGMMYDVDADTGVLTPTQFDIKNNLDIPEVKAEFKHLYIYGMELIKRGMIDLETAKDCVKTRLIERTGLSPEKFDEWLGF</sequence>
<dbReference type="Proteomes" id="UP001530400">
    <property type="component" value="Unassembled WGS sequence"/>
</dbReference>
<keyword evidence="3" id="KW-1185">Reference proteome</keyword>
<feature type="signal peptide" evidence="1">
    <location>
        <begin position="1"/>
        <end position="18"/>
    </location>
</feature>
<accession>A0ABD3NK88</accession>
<name>A0ABD3NK88_9STRA</name>
<protein>
    <submittedName>
        <fullName evidence="2">Uncharacterized protein</fullName>
    </submittedName>
</protein>
<organism evidence="2 3">
    <name type="scientific">Cyclotella atomus</name>
    <dbReference type="NCBI Taxonomy" id="382360"/>
    <lineage>
        <taxon>Eukaryota</taxon>
        <taxon>Sar</taxon>
        <taxon>Stramenopiles</taxon>
        <taxon>Ochrophyta</taxon>
        <taxon>Bacillariophyta</taxon>
        <taxon>Coscinodiscophyceae</taxon>
        <taxon>Thalassiosirophycidae</taxon>
        <taxon>Stephanodiscales</taxon>
        <taxon>Stephanodiscaceae</taxon>
        <taxon>Cyclotella</taxon>
    </lineage>
</organism>
<comment type="caution">
    <text evidence="2">The sequence shown here is derived from an EMBL/GenBank/DDBJ whole genome shotgun (WGS) entry which is preliminary data.</text>
</comment>
<keyword evidence="1" id="KW-0732">Signal</keyword>
<evidence type="ECO:0000256" key="1">
    <source>
        <dbReference type="SAM" id="SignalP"/>
    </source>
</evidence>
<dbReference type="AlphaFoldDB" id="A0ABD3NK88"/>
<reference evidence="2 3" key="1">
    <citation type="submission" date="2024-10" db="EMBL/GenBank/DDBJ databases">
        <title>Updated reference genomes for cyclostephanoid diatoms.</title>
        <authorList>
            <person name="Roberts W.R."/>
            <person name="Alverson A.J."/>
        </authorList>
    </citation>
    <scope>NUCLEOTIDE SEQUENCE [LARGE SCALE GENOMIC DNA]</scope>
    <source>
        <strain evidence="2 3">AJA010-31</strain>
    </source>
</reference>
<dbReference type="EMBL" id="JALLPJ020001171">
    <property type="protein sequence ID" value="KAL3774981.1"/>
    <property type="molecule type" value="Genomic_DNA"/>
</dbReference>
<evidence type="ECO:0000313" key="3">
    <source>
        <dbReference type="Proteomes" id="UP001530400"/>
    </source>
</evidence>
<proteinExistence type="predicted"/>